<sequence>MIFTPHRPYHRAPKGPSLKHQIRHPNDLLPHRPDSRSKRFLPLRIRFVTPIITSFIDPVRGQNSPAAIRSEAGVIPSRTYQICGVNDHLPHQPYPRPQ</sequence>
<evidence type="ECO:0000256" key="1">
    <source>
        <dbReference type="SAM" id="MobiDB-lite"/>
    </source>
</evidence>
<reference evidence="2" key="2">
    <citation type="submission" date="2020-11" db="EMBL/GenBank/DDBJ databases">
        <authorList>
            <person name="McCartney M.A."/>
            <person name="Auch B."/>
            <person name="Kono T."/>
            <person name="Mallez S."/>
            <person name="Becker A."/>
            <person name="Gohl D.M."/>
            <person name="Silverstein K.A.T."/>
            <person name="Koren S."/>
            <person name="Bechman K.B."/>
            <person name="Herman A."/>
            <person name="Abrahante J.E."/>
            <person name="Garbe J."/>
        </authorList>
    </citation>
    <scope>NUCLEOTIDE SEQUENCE</scope>
    <source>
        <strain evidence="2">Duluth1</strain>
        <tissue evidence="2">Whole animal</tissue>
    </source>
</reference>
<name>A0A9D4QYQ6_DREPO</name>
<proteinExistence type="predicted"/>
<keyword evidence="3" id="KW-1185">Reference proteome</keyword>
<evidence type="ECO:0000313" key="3">
    <source>
        <dbReference type="Proteomes" id="UP000828390"/>
    </source>
</evidence>
<comment type="caution">
    <text evidence="2">The sequence shown here is derived from an EMBL/GenBank/DDBJ whole genome shotgun (WGS) entry which is preliminary data.</text>
</comment>
<gene>
    <name evidence="2" type="ORF">DPMN_090990</name>
</gene>
<evidence type="ECO:0000313" key="2">
    <source>
        <dbReference type="EMBL" id="KAH3848611.1"/>
    </source>
</evidence>
<protein>
    <submittedName>
        <fullName evidence="2">Uncharacterized protein</fullName>
    </submittedName>
</protein>
<accession>A0A9D4QYQ6</accession>
<feature type="compositionally biased region" description="Basic and acidic residues" evidence="1">
    <location>
        <begin position="24"/>
        <end position="35"/>
    </location>
</feature>
<organism evidence="2 3">
    <name type="scientific">Dreissena polymorpha</name>
    <name type="common">Zebra mussel</name>
    <name type="synonym">Mytilus polymorpha</name>
    <dbReference type="NCBI Taxonomy" id="45954"/>
    <lineage>
        <taxon>Eukaryota</taxon>
        <taxon>Metazoa</taxon>
        <taxon>Spiralia</taxon>
        <taxon>Lophotrochozoa</taxon>
        <taxon>Mollusca</taxon>
        <taxon>Bivalvia</taxon>
        <taxon>Autobranchia</taxon>
        <taxon>Heteroconchia</taxon>
        <taxon>Euheterodonta</taxon>
        <taxon>Imparidentia</taxon>
        <taxon>Neoheterodontei</taxon>
        <taxon>Myida</taxon>
        <taxon>Dreissenoidea</taxon>
        <taxon>Dreissenidae</taxon>
        <taxon>Dreissena</taxon>
    </lineage>
</organism>
<dbReference type="Proteomes" id="UP000828390">
    <property type="component" value="Unassembled WGS sequence"/>
</dbReference>
<dbReference type="EMBL" id="JAIWYP010000003">
    <property type="protein sequence ID" value="KAH3848611.1"/>
    <property type="molecule type" value="Genomic_DNA"/>
</dbReference>
<dbReference type="AlphaFoldDB" id="A0A9D4QYQ6"/>
<reference evidence="2" key="1">
    <citation type="journal article" date="2019" name="bioRxiv">
        <title>The Genome of the Zebra Mussel, Dreissena polymorpha: A Resource for Invasive Species Research.</title>
        <authorList>
            <person name="McCartney M.A."/>
            <person name="Auch B."/>
            <person name="Kono T."/>
            <person name="Mallez S."/>
            <person name="Zhang Y."/>
            <person name="Obille A."/>
            <person name="Becker A."/>
            <person name="Abrahante J.E."/>
            <person name="Garbe J."/>
            <person name="Badalamenti J.P."/>
            <person name="Herman A."/>
            <person name="Mangelson H."/>
            <person name="Liachko I."/>
            <person name="Sullivan S."/>
            <person name="Sone E.D."/>
            <person name="Koren S."/>
            <person name="Silverstein K.A.T."/>
            <person name="Beckman K.B."/>
            <person name="Gohl D.M."/>
        </authorList>
    </citation>
    <scope>NUCLEOTIDE SEQUENCE</scope>
    <source>
        <strain evidence="2">Duluth1</strain>
        <tissue evidence="2">Whole animal</tissue>
    </source>
</reference>
<feature type="region of interest" description="Disordered" evidence="1">
    <location>
        <begin position="1"/>
        <end position="35"/>
    </location>
</feature>